<dbReference type="InParanoid" id="D2VTV7"/>
<dbReference type="PANTHER" id="PTHR31212:SF4">
    <property type="entry name" value="ALPHA-KETOGLUTARATE-DEPENDENT DIOXYGENASE ALKB HOMOLOG 3"/>
    <property type="match status" value="1"/>
</dbReference>
<dbReference type="GO" id="GO:0006307">
    <property type="term" value="P:DNA alkylation repair"/>
    <property type="evidence" value="ECO:0007669"/>
    <property type="project" value="InterPro"/>
</dbReference>
<dbReference type="InterPro" id="IPR005123">
    <property type="entry name" value="Oxoglu/Fe-dep_dioxygenase_dom"/>
</dbReference>
<dbReference type="Proteomes" id="UP000006671">
    <property type="component" value="Unassembled WGS sequence"/>
</dbReference>
<dbReference type="KEGG" id="ngr:NAEGRDRAFT_52210"/>
<evidence type="ECO:0000259" key="1">
    <source>
        <dbReference type="PROSITE" id="PS51471"/>
    </source>
</evidence>
<name>D2VTV7_NAEGR</name>
<organism evidence="3">
    <name type="scientific">Naegleria gruberi</name>
    <name type="common">Amoeba</name>
    <dbReference type="NCBI Taxonomy" id="5762"/>
    <lineage>
        <taxon>Eukaryota</taxon>
        <taxon>Discoba</taxon>
        <taxon>Heterolobosea</taxon>
        <taxon>Tetramitia</taxon>
        <taxon>Eutetramitia</taxon>
        <taxon>Vahlkampfiidae</taxon>
        <taxon>Naegleria</taxon>
    </lineage>
</organism>
<dbReference type="AlphaFoldDB" id="D2VTV7"/>
<dbReference type="GO" id="GO:0051213">
    <property type="term" value="F:dioxygenase activity"/>
    <property type="evidence" value="ECO:0007669"/>
    <property type="project" value="InterPro"/>
</dbReference>
<dbReference type="SUPFAM" id="SSF51197">
    <property type="entry name" value="Clavaminate synthase-like"/>
    <property type="match status" value="1"/>
</dbReference>
<dbReference type="PANTHER" id="PTHR31212">
    <property type="entry name" value="ALPHA-KETOGLUTARATE-DEPENDENT DIOXYGENASE ALKB HOMOLOG 3"/>
    <property type="match status" value="1"/>
</dbReference>
<sequence length="251" mass="29124">MTIGDLLKAKHNDQKPELSIQEPNKKKQKIIGRTLGSLTEESKLVTIQPSNSKDKTQHQYKTEMLINDENGAQVSFISNFVSKPDSKVLFNKILSTCTWKTKTYNYGGKDVISPREFCGISSQSEWSKIPELISLKERIEKFTNHTFTYCFINKYKDGNDSIYWHSDKEKGLKKGCPIVSISLGQERDFQFRPKISKNSKQQKDGNIIEKNLPDGSMVVMNYETQEYYEHSLPKRRNIHNIRLNLTFRNYV</sequence>
<dbReference type="RefSeq" id="XP_002672465.1">
    <property type="nucleotide sequence ID" value="XM_002672419.1"/>
</dbReference>
<proteinExistence type="predicted"/>
<reference evidence="2 3" key="1">
    <citation type="journal article" date="2010" name="Cell">
        <title>The genome of Naegleria gruberi illuminates early eukaryotic versatility.</title>
        <authorList>
            <person name="Fritz-Laylin L.K."/>
            <person name="Prochnik S.E."/>
            <person name="Ginger M.L."/>
            <person name="Dacks J.B."/>
            <person name="Carpenter M.L."/>
            <person name="Field M.C."/>
            <person name="Kuo A."/>
            <person name="Paredez A."/>
            <person name="Chapman J."/>
            <person name="Pham J."/>
            <person name="Shu S."/>
            <person name="Neupane R."/>
            <person name="Cipriano M."/>
            <person name="Mancuso J."/>
            <person name="Tu H."/>
            <person name="Salamov A."/>
            <person name="Lindquist E."/>
            <person name="Shapiro H."/>
            <person name="Lucas S."/>
            <person name="Grigoriev I.V."/>
            <person name="Cande W.Z."/>
            <person name="Fulton C."/>
            <person name="Rokhsar D.S."/>
            <person name="Dawson S.C."/>
        </authorList>
    </citation>
    <scope>NUCLEOTIDE SEQUENCE [LARGE SCALE GENOMIC DNA]</scope>
    <source>
        <strain evidence="2 3">NEG-M</strain>
    </source>
</reference>
<dbReference type="OrthoDB" id="445341at2759"/>
<dbReference type="OMA" id="EFCGISS"/>
<evidence type="ECO:0000313" key="3">
    <source>
        <dbReference type="Proteomes" id="UP000006671"/>
    </source>
</evidence>
<dbReference type="eggNOG" id="ENOG502QW9E">
    <property type="taxonomic scope" value="Eukaryota"/>
</dbReference>
<dbReference type="InterPro" id="IPR032854">
    <property type="entry name" value="ALKBH3"/>
</dbReference>
<gene>
    <name evidence="2" type="ORF">NAEGRDRAFT_52210</name>
</gene>
<dbReference type="GeneID" id="8854267"/>
<evidence type="ECO:0000313" key="2">
    <source>
        <dbReference type="EMBL" id="EFC39721.1"/>
    </source>
</evidence>
<dbReference type="InterPro" id="IPR037151">
    <property type="entry name" value="AlkB-like_sf"/>
</dbReference>
<dbReference type="Pfam" id="PF13532">
    <property type="entry name" value="2OG-FeII_Oxy_2"/>
    <property type="match status" value="1"/>
</dbReference>
<keyword evidence="3" id="KW-1185">Reference proteome</keyword>
<dbReference type="VEuPathDB" id="AmoebaDB:NAEGRDRAFT_52210"/>
<dbReference type="PROSITE" id="PS51471">
    <property type="entry name" value="FE2OG_OXY"/>
    <property type="match status" value="1"/>
</dbReference>
<dbReference type="InterPro" id="IPR027450">
    <property type="entry name" value="AlkB-like"/>
</dbReference>
<accession>D2VTV7</accession>
<protein>
    <submittedName>
        <fullName evidence="2">Predicted protein</fullName>
    </submittedName>
</protein>
<dbReference type="EMBL" id="GG738897">
    <property type="protein sequence ID" value="EFC39721.1"/>
    <property type="molecule type" value="Genomic_DNA"/>
</dbReference>
<dbReference type="Gene3D" id="2.60.120.590">
    <property type="entry name" value="Alpha-ketoglutarate-dependent dioxygenase AlkB-like"/>
    <property type="match status" value="1"/>
</dbReference>
<feature type="domain" description="Fe2OG dioxygenase" evidence="1">
    <location>
        <begin position="146"/>
        <end position="251"/>
    </location>
</feature>